<dbReference type="InParanoid" id="A0A3Q7I3G2"/>
<organism evidence="1">
    <name type="scientific">Solanum lycopersicum</name>
    <name type="common">Tomato</name>
    <name type="synonym">Lycopersicon esculentum</name>
    <dbReference type="NCBI Taxonomy" id="4081"/>
    <lineage>
        <taxon>Eukaryota</taxon>
        <taxon>Viridiplantae</taxon>
        <taxon>Streptophyta</taxon>
        <taxon>Embryophyta</taxon>
        <taxon>Tracheophyta</taxon>
        <taxon>Spermatophyta</taxon>
        <taxon>Magnoliopsida</taxon>
        <taxon>eudicotyledons</taxon>
        <taxon>Gunneridae</taxon>
        <taxon>Pentapetalae</taxon>
        <taxon>asterids</taxon>
        <taxon>lamiids</taxon>
        <taxon>Solanales</taxon>
        <taxon>Solanaceae</taxon>
        <taxon>Solanoideae</taxon>
        <taxon>Solaneae</taxon>
        <taxon>Solanum</taxon>
        <taxon>Solanum subgen. Lycopersicon</taxon>
    </lineage>
</organism>
<keyword evidence="2" id="KW-1185">Reference proteome</keyword>
<dbReference type="STRING" id="4081.A0A3Q7I3G2"/>
<evidence type="ECO:0000313" key="1">
    <source>
        <dbReference type="EnsemblPlants" id="Solyc09g055740.1.1.1"/>
    </source>
</evidence>
<dbReference type="Gramene" id="Solyc09g055740.1.1">
    <property type="protein sequence ID" value="Solyc09g055740.1.1.1"/>
    <property type="gene ID" value="Solyc09g055740.1"/>
</dbReference>
<dbReference type="EnsemblPlants" id="Solyc09g055740.1.1">
    <property type="protein sequence ID" value="Solyc09g055740.1.1.1"/>
    <property type="gene ID" value="Solyc09g055740.1"/>
</dbReference>
<accession>A0A3Q7I3G2</accession>
<sequence length="69" mass="8287">MFLFENFITEFNQVLQNDSCRLQQLQCHTSNTGHPFNRFFWGKFMTSNPYLFCLSFGCSISIYELSFYF</sequence>
<reference evidence="1" key="1">
    <citation type="journal article" date="2012" name="Nature">
        <title>The tomato genome sequence provides insights into fleshy fruit evolution.</title>
        <authorList>
            <consortium name="Tomato Genome Consortium"/>
        </authorList>
    </citation>
    <scope>NUCLEOTIDE SEQUENCE [LARGE SCALE GENOMIC DNA]</scope>
    <source>
        <strain evidence="1">cv. Heinz 1706</strain>
    </source>
</reference>
<dbReference type="PaxDb" id="4081-Solyc09g055740.1.1"/>
<reference evidence="1" key="2">
    <citation type="submission" date="2019-01" db="UniProtKB">
        <authorList>
            <consortium name="EnsemblPlants"/>
        </authorList>
    </citation>
    <scope>IDENTIFICATION</scope>
    <source>
        <strain evidence="1">cv. Heinz 1706</strain>
    </source>
</reference>
<dbReference type="AlphaFoldDB" id="A0A3Q7I3G2"/>
<dbReference type="Proteomes" id="UP000004994">
    <property type="component" value="Chromosome 9"/>
</dbReference>
<evidence type="ECO:0000313" key="2">
    <source>
        <dbReference type="Proteomes" id="UP000004994"/>
    </source>
</evidence>
<name>A0A3Q7I3G2_SOLLC</name>
<dbReference type="Gene3D" id="3.30.830.10">
    <property type="entry name" value="Metalloenzyme, LuxS/M16 peptidase-like"/>
    <property type="match status" value="1"/>
</dbReference>
<protein>
    <submittedName>
        <fullName evidence="1">Uncharacterized protein</fullName>
    </submittedName>
</protein>
<proteinExistence type="predicted"/>